<feature type="compositionally biased region" description="Basic residues" evidence="1">
    <location>
        <begin position="413"/>
        <end position="423"/>
    </location>
</feature>
<feature type="region of interest" description="Disordered" evidence="1">
    <location>
        <begin position="363"/>
        <end position="472"/>
    </location>
</feature>
<sequence length="472" mass="50052">MEIAVVDTSGDRTRENGMTVADSTTRSHPPGLRAAVAAVLGVVLLVALAPAAAARPAERPAAAGCHTVHYSLNGLHIDDSYETDRDDDTAGDDAAPTHGVDRPAADAALAGMTDTGHATSALAAVRDNGRLVWRNAGGVADLDTRAPADPGGRFRIGGATETFVATVLLQLVGEGRLGLDDRLECLLPGVVPNSTRITVRNLLDHTSGVADYAQDPAFAFHAPDWLTTRRYTSYRLRDLVDIANRYPPAFAPGQDWKPSGTDDVLVAMIIEKLTGHPWTDEVTRRIIRPLRLTGTSAPGDFPLVPGPHAHGYVELATGPVDVTVLNPSMAGPSGGLVSTTADLTTFLRALLGGRLLHPAELAAMRQTTPQRRGPGVRPRPAARGHPVRTLLGPHRGHPRLPDDDAVLPGRAAPGRRRHLPVRRAGRDPGPDPGRDRGPGCHGPGDRHRPVRRPARRGRTRPRPHGAVAGALR</sequence>
<evidence type="ECO:0000256" key="1">
    <source>
        <dbReference type="SAM" id="MobiDB-lite"/>
    </source>
</evidence>
<gene>
    <name evidence="4" type="ORF">AB2U05_32025</name>
</gene>
<protein>
    <submittedName>
        <fullName evidence="4">Serine hydrolase domain-containing protein</fullName>
        <ecNumber evidence="4">3.-.-.-</ecNumber>
    </submittedName>
</protein>
<feature type="domain" description="Beta-lactamase-related" evidence="3">
    <location>
        <begin position="106"/>
        <end position="396"/>
    </location>
</feature>
<dbReference type="Gene3D" id="3.40.710.10">
    <property type="entry name" value="DD-peptidase/beta-lactamase superfamily"/>
    <property type="match status" value="1"/>
</dbReference>
<keyword evidence="2" id="KW-0812">Transmembrane</keyword>
<organism evidence="4">
    <name type="scientific">Streptomyces sp. Y1</name>
    <dbReference type="NCBI Taxonomy" id="3238634"/>
    <lineage>
        <taxon>Bacteria</taxon>
        <taxon>Bacillati</taxon>
        <taxon>Actinomycetota</taxon>
        <taxon>Actinomycetes</taxon>
        <taxon>Kitasatosporales</taxon>
        <taxon>Streptomycetaceae</taxon>
        <taxon>Streptomyces</taxon>
    </lineage>
</organism>
<feature type="compositionally biased region" description="Basic and acidic residues" evidence="1">
    <location>
        <begin position="424"/>
        <end position="447"/>
    </location>
</feature>
<dbReference type="EMBL" id="CP163445">
    <property type="protein sequence ID" value="XDQ82804.1"/>
    <property type="molecule type" value="Genomic_DNA"/>
</dbReference>
<keyword evidence="2" id="KW-0472">Membrane</keyword>
<dbReference type="InterPro" id="IPR050491">
    <property type="entry name" value="AmpC-like"/>
</dbReference>
<reference evidence="4" key="1">
    <citation type="submission" date="2024-07" db="EMBL/GenBank/DDBJ databases">
        <authorList>
            <person name="Yu S.T."/>
        </authorList>
    </citation>
    <scope>NUCLEOTIDE SEQUENCE</scope>
    <source>
        <strain evidence="4">Y1</strain>
    </source>
</reference>
<accession>A0AB39TUI6</accession>
<dbReference type="InterPro" id="IPR001466">
    <property type="entry name" value="Beta-lactam-related"/>
</dbReference>
<dbReference type="InterPro" id="IPR012338">
    <property type="entry name" value="Beta-lactam/transpept-like"/>
</dbReference>
<feature type="transmembrane region" description="Helical" evidence="2">
    <location>
        <begin position="34"/>
        <end position="53"/>
    </location>
</feature>
<feature type="region of interest" description="Disordered" evidence="1">
    <location>
        <begin position="81"/>
        <end position="101"/>
    </location>
</feature>
<dbReference type="Pfam" id="PF00144">
    <property type="entry name" value="Beta-lactamase"/>
    <property type="match status" value="1"/>
</dbReference>
<evidence type="ECO:0000259" key="3">
    <source>
        <dbReference type="Pfam" id="PF00144"/>
    </source>
</evidence>
<evidence type="ECO:0000313" key="4">
    <source>
        <dbReference type="EMBL" id="XDQ82804.1"/>
    </source>
</evidence>
<keyword evidence="2" id="KW-1133">Transmembrane helix</keyword>
<dbReference type="SUPFAM" id="SSF56601">
    <property type="entry name" value="beta-lactamase/transpeptidase-like"/>
    <property type="match status" value="1"/>
</dbReference>
<dbReference type="GO" id="GO:0016787">
    <property type="term" value="F:hydrolase activity"/>
    <property type="evidence" value="ECO:0007669"/>
    <property type="project" value="UniProtKB-KW"/>
</dbReference>
<evidence type="ECO:0000256" key="2">
    <source>
        <dbReference type="SAM" id="Phobius"/>
    </source>
</evidence>
<proteinExistence type="predicted"/>
<feature type="region of interest" description="Disordered" evidence="1">
    <location>
        <begin position="1"/>
        <end position="29"/>
    </location>
</feature>
<dbReference type="EC" id="3.-.-.-" evidence="4"/>
<dbReference type="PANTHER" id="PTHR46825">
    <property type="entry name" value="D-ALANYL-D-ALANINE-CARBOXYPEPTIDASE/ENDOPEPTIDASE AMPH"/>
    <property type="match status" value="1"/>
</dbReference>
<dbReference type="AlphaFoldDB" id="A0AB39TUI6"/>
<feature type="compositionally biased region" description="Basic residues" evidence="1">
    <location>
        <begin position="448"/>
        <end position="463"/>
    </location>
</feature>
<keyword evidence="4" id="KW-0378">Hydrolase</keyword>
<dbReference type="PANTHER" id="PTHR46825:SF7">
    <property type="entry name" value="D-ALANYL-D-ALANINE CARBOXYPEPTIDASE"/>
    <property type="match status" value="1"/>
</dbReference>
<dbReference type="RefSeq" id="WP_369185068.1">
    <property type="nucleotide sequence ID" value="NZ_CP163445.1"/>
</dbReference>
<name>A0AB39TUI6_9ACTN</name>